<evidence type="ECO:0000256" key="6">
    <source>
        <dbReference type="ARBA" id="ARBA00023136"/>
    </source>
</evidence>
<feature type="transmembrane region" description="Helical" evidence="7">
    <location>
        <begin position="102"/>
        <end position="128"/>
    </location>
</feature>
<dbReference type="RefSeq" id="WP_344593695.1">
    <property type="nucleotide sequence ID" value="NZ_BAAARW010000023.1"/>
</dbReference>
<feature type="transmembrane region" description="Helical" evidence="7">
    <location>
        <begin position="289"/>
        <end position="315"/>
    </location>
</feature>
<gene>
    <name evidence="9" type="ORF">GCM10010191_61860</name>
</gene>
<dbReference type="PROSITE" id="PS50928">
    <property type="entry name" value="ABC_TM1"/>
    <property type="match status" value="1"/>
</dbReference>
<evidence type="ECO:0000256" key="5">
    <source>
        <dbReference type="ARBA" id="ARBA00022989"/>
    </source>
</evidence>
<proteinExistence type="inferred from homology"/>
<keyword evidence="10" id="KW-1185">Reference proteome</keyword>
<dbReference type="CDD" id="cd06261">
    <property type="entry name" value="TM_PBP2"/>
    <property type="match status" value="1"/>
</dbReference>
<comment type="caution">
    <text evidence="9">The sequence shown here is derived from an EMBL/GenBank/DDBJ whole genome shotgun (WGS) entry which is preliminary data.</text>
</comment>
<evidence type="ECO:0000313" key="10">
    <source>
        <dbReference type="Proteomes" id="UP001501231"/>
    </source>
</evidence>
<keyword evidence="6 7" id="KW-0472">Membrane</keyword>
<dbReference type="Pfam" id="PF00528">
    <property type="entry name" value="BPD_transp_1"/>
    <property type="match status" value="1"/>
</dbReference>
<evidence type="ECO:0000256" key="4">
    <source>
        <dbReference type="ARBA" id="ARBA00022692"/>
    </source>
</evidence>
<evidence type="ECO:0000259" key="8">
    <source>
        <dbReference type="PROSITE" id="PS50928"/>
    </source>
</evidence>
<feature type="domain" description="ABC transmembrane type-1" evidence="8">
    <location>
        <begin position="100"/>
        <end position="308"/>
    </location>
</feature>
<dbReference type="Gene3D" id="1.10.3720.10">
    <property type="entry name" value="MetI-like"/>
    <property type="match status" value="1"/>
</dbReference>
<evidence type="ECO:0000256" key="1">
    <source>
        <dbReference type="ARBA" id="ARBA00004651"/>
    </source>
</evidence>
<name>A0ABN3JSU1_9ACTN</name>
<dbReference type="PANTHER" id="PTHR43163">
    <property type="entry name" value="DIPEPTIDE TRANSPORT SYSTEM PERMEASE PROTEIN DPPB-RELATED"/>
    <property type="match status" value="1"/>
</dbReference>
<evidence type="ECO:0000256" key="2">
    <source>
        <dbReference type="ARBA" id="ARBA00022448"/>
    </source>
</evidence>
<keyword evidence="4 7" id="KW-0812">Transmembrane</keyword>
<protein>
    <submittedName>
        <fullName evidence="9">ABC transporter permease</fullName>
    </submittedName>
</protein>
<sequence length="329" mass="34622">MTRFLLRRAATALAVVAALSALCFALLDLAPGSPAFSILEARSGGRPPSPAAVKRLERDMGLHDPLPVRYGRWAADAVRGDFGDSYATGRGVTETLADTVPWTALLTAVAVLLSVAGAIAVGTAAALTRRAWLRRGIETALFALGGMPGFVAALLLLWVFAAWLRWFPSGGPLRPGEPVTLAGVAPHLVLPAVALAFGHHFGTYARLVETGVARLRTAPHVENARARGLRRRTVVVRHLLRPGLVPFTARLGVGVGGLIAGAYATEMIFSWPGVGRQAILAAREQDYPVLTAVVLVTGVIVVLANLLGDLAVAWLDPRVRLTTPRGGSA</sequence>
<reference evidence="9 10" key="1">
    <citation type="journal article" date="2019" name="Int. J. Syst. Evol. Microbiol.">
        <title>The Global Catalogue of Microorganisms (GCM) 10K type strain sequencing project: providing services to taxonomists for standard genome sequencing and annotation.</title>
        <authorList>
            <consortium name="The Broad Institute Genomics Platform"/>
            <consortium name="The Broad Institute Genome Sequencing Center for Infectious Disease"/>
            <person name="Wu L."/>
            <person name="Ma J."/>
        </authorList>
    </citation>
    <scope>NUCLEOTIDE SEQUENCE [LARGE SCALE GENOMIC DNA]</scope>
    <source>
        <strain evidence="9 10">JCM 3325</strain>
    </source>
</reference>
<dbReference type="InterPro" id="IPR000515">
    <property type="entry name" value="MetI-like"/>
</dbReference>
<evidence type="ECO:0000256" key="3">
    <source>
        <dbReference type="ARBA" id="ARBA00022475"/>
    </source>
</evidence>
<dbReference type="Proteomes" id="UP001501231">
    <property type="component" value="Unassembled WGS sequence"/>
</dbReference>
<dbReference type="Pfam" id="PF19300">
    <property type="entry name" value="BPD_transp_1_N"/>
    <property type="match status" value="1"/>
</dbReference>
<evidence type="ECO:0000256" key="7">
    <source>
        <dbReference type="RuleBase" id="RU363032"/>
    </source>
</evidence>
<dbReference type="SUPFAM" id="SSF161098">
    <property type="entry name" value="MetI-like"/>
    <property type="match status" value="1"/>
</dbReference>
<keyword evidence="3" id="KW-1003">Cell membrane</keyword>
<feature type="transmembrane region" description="Helical" evidence="7">
    <location>
        <begin position="140"/>
        <end position="166"/>
    </location>
</feature>
<feature type="transmembrane region" description="Helical" evidence="7">
    <location>
        <begin position="247"/>
        <end position="269"/>
    </location>
</feature>
<dbReference type="InterPro" id="IPR045621">
    <property type="entry name" value="BPD_transp_1_N"/>
</dbReference>
<organism evidence="9 10">
    <name type="scientific">Actinomadura vinacea</name>
    <dbReference type="NCBI Taxonomy" id="115336"/>
    <lineage>
        <taxon>Bacteria</taxon>
        <taxon>Bacillati</taxon>
        <taxon>Actinomycetota</taxon>
        <taxon>Actinomycetes</taxon>
        <taxon>Streptosporangiales</taxon>
        <taxon>Thermomonosporaceae</taxon>
        <taxon>Actinomadura</taxon>
    </lineage>
</organism>
<keyword evidence="2 7" id="KW-0813">Transport</keyword>
<comment type="subcellular location">
    <subcellularLocation>
        <location evidence="1 7">Cell membrane</location>
        <topology evidence="1 7">Multi-pass membrane protein</topology>
    </subcellularLocation>
</comment>
<dbReference type="InterPro" id="IPR035906">
    <property type="entry name" value="MetI-like_sf"/>
</dbReference>
<accession>A0ABN3JSU1</accession>
<keyword evidence="5 7" id="KW-1133">Transmembrane helix</keyword>
<dbReference type="PANTHER" id="PTHR43163:SF6">
    <property type="entry name" value="DIPEPTIDE TRANSPORT SYSTEM PERMEASE PROTEIN DPPB-RELATED"/>
    <property type="match status" value="1"/>
</dbReference>
<dbReference type="EMBL" id="BAAARW010000023">
    <property type="protein sequence ID" value="GAA2438330.1"/>
    <property type="molecule type" value="Genomic_DNA"/>
</dbReference>
<comment type="similarity">
    <text evidence="7">Belongs to the binding-protein-dependent transport system permease family.</text>
</comment>
<evidence type="ECO:0000313" key="9">
    <source>
        <dbReference type="EMBL" id="GAA2438330.1"/>
    </source>
</evidence>
<feature type="transmembrane region" description="Helical" evidence="7">
    <location>
        <begin position="178"/>
        <end position="197"/>
    </location>
</feature>